<sequence length="127" mass="13940">MPTTAHVRIRVPPVGETNIQKETVLSHRIDFETYLKSQLVKASSKLKNKNPPDIYVAGQLDRIVATAAFISSGYWAKIAPLYEPLAPKLQLSVKHLNEDLVSGAASAPDFDAYIALLVERISEPVSV</sequence>
<reference evidence="1 2" key="1">
    <citation type="submission" date="2020-08" db="EMBL/GenBank/DDBJ databases">
        <title>Genomic Encyclopedia of Type Strains, Phase IV (KMG-IV): sequencing the most valuable type-strain genomes for metagenomic binning, comparative biology and taxonomic classification.</title>
        <authorList>
            <person name="Goeker M."/>
        </authorList>
    </citation>
    <scope>NUCLEOTIDE SEQUENCE [LARGE SCALE GENOMIC DNA]</scope>
    <source>
        <strain evidence="1 2">DSM 17498</strain>
    </source>
</reference>
<accession>A0A840N1V3</accession>
<protein>
    <submittedName>
        <fullName evidence="1">Uncharacterized protein</fullName>
    </submittedName>
</protein>
<gene>
    <name evidence="1" type="ORF">HNQ36_003041</name>
</gene>
<evidence type="ECO:0000313" key="2">
    <source>
        <dbReference type="Proteomes" id="UP000521227"/>
    </source>
</evidence>
<dbReference type="EMBL" id="JACHIJ010000004">
    <property type="protein sequence ID" value="MBB5053050.1"/>
    <property type="molecule type" value="Genomic_DNA"/>
</dbReference>
<proteinExistence type="predicted"/>
<evidence type="ECO:0000313" key="1">
    <source>
        <dbReference type="EMBL" id="MBB5053050.1"/>
    </source>
</evidence>
<dbReference type="RefSeq" id="WP_184086348.1">
    <property type="nucleotide sequence ID" value="NZ_JACHIJ010000004.1"/>
</dbReference>
<comment type="caution">
    <text evidence="1">The sequence shown here is derived from an EMBL/GenBank/DDBJ whole genome shotgun (WGS) entry which is preliminary data.</text>
</comment>
<dbReference type="AlphaFoldDB" id="A0A840N1V3"/>
<name>A0A840N1V3_9BRAD</name>
<dbReference type="Proteomes" id="UP000521227">
    <property type="component" value="Unassembled WGS sequence"/>
</dbReference>
<organism evidence="1 2">
    <name type="scientific">Afipia massiliensis</name>
    <dbReference type="NCBI Taxonomy" id="211460"/>
    <lineage>
        <taxon>Bacteria</taxon>
        <taxon>Pseudomonadati</taxon>
        <taxon>Pseudomonadota</taxon>
        <taxon>Alphaproteobacteria</taxon>
        <taxon>Hyphomicrobiales</taxon>
        <taxon>Nitrobacteraceae</taxon>
        <taxon>Afipia</taxon>
    </lineage>
</organism>